<dbReference type="Proteomes" id="UP000596427">
    <property type="component" value="Chromosome"/>
</dbReference>
<evidence type="ECO:0000313" key="3">
    <source>
        <dbReference type="Proteomes" id="UP000596427"/>
    </source>
</evidence>
<dbReference type="GO" id="GO:0004622">
    <property type="term" value="F:phosphatidylcholine lysophospholipase activity"/>
    <property type="evidence" value="ECO:0007669"/>
    <property type="project" value="TreeGrafter"/>
</dbReference>
<feature type="domain" description="SGNH hydrolase-type esterase" evidence="1">
    <location>
        <begin position="22"/>
        <end position="182"/>
    </location>
</feature>
<dbReference type="PANTHER" id="PTHR30383:SF24">
    <property type="entry name" value="THIOESTERASE 1_PROTEASE 1_LYSOPHOSPHOLIPASE L1"/>
    <property type="match status" value="1"/>
</dbReference>
<dbReference type="PROSITE" id="PS01098">
    <property type="entry name" value="LIPASE_GDSL_SER"/>
    <property type="match status" value="1"/>
</dbReference>
<dbReference type="SUPFAM" id="SSF52266">
    <property type="entry name" value="SGNH hydrolase"/>
    <property type="match status" value="1"/>
</dbReference>
<dbReference type="Pfam" id="PF13472">
    <property type="entry name" value="Lipase_GDSL_2"/>
    <property type="match status" value="1"/>
</dbReference>
<reference evidence="2 3" key="1">
    <citation type="submission" date="2020-10" db="EMBL/GenBank/DDBJ databases">
        <title>Degradation of 1,4-Dioxane by Xanthobacter sp. YN2, via a Novel Group-2 Soluble Di-Iron Monooxygenase.</title>
        <authorList>
            <person name="Ma F."/>
            <person name="Wang Y."/>
            <person name="Yang J."/>
            <person name="Guo H."/>
            <person name="Su D."/>
            <person name="Yu L."/>
        </authorList>
    </citation>
    <scope>NUCLEOTIDE SEQUENCE [LARGE SCALE GENOMIC DNA]</scope>
    <source>
        <strain evidence="2 3">YN2</strain>
    </source>
</reference>
<dbReference type="PANTHER" id="PTHR30383">
    <property type="entry name" value="THIOESTERASE 1/PROTEASE 1/LYSOPHOSPHOLIPASE L1"/>
    <property type="match status" value="1"/>
</dbReference>
<evidence type="ECO:0000259" key="1">
    <source>
        <dbReference type="Pfam" id="PF13472"/>
    </source>
</evidence>
<accession>A0A974PTR7</accession>
<dbReference type="Gene3D" id="3.40.50.1110">
    <property type="entry name" value="SGNH hydrolase"/>
    <property type="match status" value="1"/>
</dbReference>
<gene>
    <name evidence="2" type="ORF">EZH22_07965</name>
</gene>
<dbReference type="InterPro" id="IPR013830">
    <property type="entry name" value="SGNH_hydro"/>
</dbReference>
<evidence type="ECO:0000313" key="2">
    <source>
        <dbReference type="EMBL" id="QRG09540.1"/>
    </source>
</evidence>
<protein>
    <submittedName>
        <fullName evidence="2">Arylesterase</fullName>
    </submittedName>
</protein>
<organism evidence="2 3">
    <name type="scientific">Xanthobacter dioxanivorans</name>
    <dbReference type="NCBI Taxonomy" id="2528964"/>
    <lineage>
        <taxon>Bacteria</taxon>
        <taxon>Pseudomonadati</taxon>
        <taxon>Pseudomonadota</taxon>
        <taxon>Alphaproteobacteria</taxon>
        <taxon>Hyphomicrobiales</taxon>
        <taxon>Xanthobacteraceae</taxon>
        <taxon>Xanthobacter</taxon>
    </lineage>
</organism>
<dbReference type="EMBL" id="CP063362">
    <property type="protein sequence ID" value="QRG09540.1"/>
    <property type="molecule type" value="Genomic_DNA"/>
</dbReference>
<dbReference type="CDD" id="cd01822">
    <property type="entry name" value="Lysophospholipase_L1_like"/>
    <property type="match status" value="1"/>
</dbReference>
<name>A0A974PTR7_9HYPH</name>
<dbReference type="GO" id="GO:0006629">
    <property type="term" value="P:lipid metabolic process"/>
    <property type="evidence" value="ECO:0007669"/>
    <property type="project" value="InterPro"/>
</dbReference>
<dbReference type="RefSeq" id="WP_203196449.1">
    <property type="nucleotide sequence ID" value="NZ_CP063362.1"/>
</dbReference>
<dbReference type="InterPro" id="IPR008265">
    <property type="entry name" value="Lipase_GDSL_AS"/>
</dbReference>
<dbReference type="InterPro" id="IPR051532">
    <property type="entry name" value="Ester_Hydrolysis_Enzymes"/>
</dbReference>
<dbReference type="KEGG" id="xdi:EZH22_07965"/>
<dbReference type="AlphaFoldDB" id="A0A974PTR7"/>
<sequence>MAAMLCFTFASAATARTVRVVAFGDSLTAGYGIPRAAAFPAQLEVALRAKGLDVAVANAGVSGETATQGLARLDWSVPEGTDAVIVELGANDMLRGLDPAATRRALAEIVQRLKARGIAVLLAGMRAAPNLGRPYQETFDRIFPDLATTEGVLLYPFFLDGIAGDRTLNLPDGLHPNPDGVKRIVAGILPKAEELVAQAGKGK</sequence>
<proteinExistence type="predicted"/>
<keyword evidence="3" id="KW-1185">Reference proteome</keyword>
<dbReference type="InterPro" id="IPR036514">
    <property type="entry name" value="SGNH_hydro_sf"/>
</dbReference>